<gene>
    <name evidence="12" type="ORF">H0485_13015</name>
</gene>
<evidence type="ECO:0000259" key="11">
    <source>
        <dbReference type="PROSITE" id="PS50885"/>
    </source>
</evidence>
<name>A0ABS8CND9_9RHOB</name>
<evidence type="ECO:0000256" key="8">
    <source>
        <dbReference type="SAM" id="Phobius"/>
    </source>
</evidence>
<feature type="transmembrane region" description="Helical" evidence="8">
    <location>
        <begin position="14"/>
        <end position="36"/>
    </location>
</feature>
<dbReference type="InterPro" id="IPR004358">
    <property type="entry name" value="Sig_transdc_His_kin-like_C"/>
</dbReference>
<keyword evidence="13" id="KW-1185">Reference proteome</keyword>
<dbReference type="InterPro" id="IPR036097">
    <property type="entry name" value="HisK_dim/P_sf"/>
</dbReference>
<evidence type="ECO:0000256" key="2">
    <source>
        <dbReference type="ARBA" id="ARBA00004370"/>
    </source>
</evidence>
<dbReference type="Gene3D" id="3.40.50.2300">
    <property type="match status" value="1"/>
</dbReference>
<dbReference type="InterPro" id="IPR003660">
    <property type="entry name" value="HAMP_dom"/>
</dbReference>
<evidence type="ECO:0000256" key="6">
    <source>
        <dbReference type="ARBA" id="ARBA00022777"/>
    </source>
</evidence>
<keyword evidence="5" id="KW-0808">Transferase</keyword>
<evidence type="ECO:0000256" key="4">
    <source>
        <dbReference type="ARBA" id="ARBA00022553"/>
    </source>
</evidence>
<dbReference type="PANTHER" id="PTHR43065">
    <property type="entry name" value="SENSOR HISTIDINE KINASE"/>
    <property type="match status" value="1"/>
</dbReference>
<evidence type="ECO:0000313" key="13">
    <source>
        <dbReference type="Proteomes" id="UP001198571"/>
    </source>
</evidence>
<dbReference type="SUPFAM" id="SSF52172">
    <property type="entry name" value="CheY-like"/>
    <property type="match status" value="1"/>
</dbReference>
<dbReference type="RefSeq" id="WP_226936231.1">
    <property type="nucleotide sequence ID" value="NZ_JACDXX010000011.1"/>
</dbReference>
<evidence type="ECO:0000313" key="12">
    <source>
        <dbReference type="EMBL" id="MCB5410917.1"/>
    </source>
</evidence>
<feature type="domain" description="Histidine kinase" evidence="9">
    <location>
        <begin position="512"/>
        <end position="720"/>
    </location>
</feature>
<dbReference type="Gene3D" id="3.30.565.10">
    <property type="entry name" value="Histidine kinase-like ATPase, C-terminal domain"/>
    <property type="match status" value="1"/>
</dbReference>
<dbReference type="PANTHER" id="PTHR43065:SF42">
    <property type="entry name" value="TWO-COMPONENT SENSOR PPRA"/>
    <property type="match status" value="1"/>
</dbReference>
<dbReference type="CDD" id="cd00082">
    <property type="entry name" value="HisKA"/>
    <property type="match status" value="1"/>
</dbReference>
<dbReference type="Pfam" id="PF00512">
    <property type="entry name" value="HisKA"/>
    <property type="match status" value="1"/>
</dbReference>
<dbReference type="InterPro" id="IPR003661">
    <property type="entry name" value="HisK_dim/P_dom"/>
</dbReference>
<evidence type="ECO:0000256" key="3">
    <source>
        <dbReference type="ARBA" id="ARBA00012438"/>
    </source>
</evidence>
<dbReference type="SUPFAM" id="SSF55785">
    <property type="entry name" value="PYP-like sensor domain (PAS domain)"/>
    <property type="match status" value="1"/>
</dbReference>
<dbReference type="InterPro" id="IPR036890">
    <property type="entry name" value="HATPase_C_sf"/>
</dbReference>
<keyword evidence="4 7" id="KW-0597">Phosphoprotein</keyword>
<dbReference type="SUPFAM" id="SSF47384">
    <property type="entry name" value="Homodimeric domain of signal transducing histidine kinase"/>
    <property type="match status" value="1"/>
</dbReference>
<dbReference type="Pfam" id="PF02518">
    <property type="entry name" value="HATPase_c"/>
    <property type="match status" value="1"/>
</dbReference>
<protein>
    <recommendedName>
        <fullName evidence="3">histidine kinase</fullName>
        <ecNumber evidence="3">2.7.13.3</ecNumber>
    </recommendedName>
</protein>
<feature type="domain" description="Response regulatory" evidence="10">
    <location>
        <begin position="746"/>
        <end position="861"/>
    </location>
</feature>
<evidence type="ECO:0000256" key="7">
    <source>
        <dbReference type="PROSITE-ProRule" id="PRU00169"/>
    </source>
</evidence>
<dbReference type="EMBL" id="JACDXX010000011">
    <property type="protein sequence ID" value="MCB5410917.1"/>
    <property type="molecule type" value="Genomic_DNA"/>
</dbReference>
<evidence type="ECO:0000259" key="10">
    <source>
        <dbReference type="PROSITE" id="PS50110"/>
    </source>
</evidence>
<dbReference type="SUPFAM" id="SSF158472">
    <property type="entry name" value="HAMP domain-like"/>
    <property type="match status" value="1"/>
</dbReference>
<keyword evidence="8" id="KW-0472">Membrane</keyword>
<dbReference type="InterPro" id="IPR005467">
    <property type="entry name" value="His_kinase_dom"/>
</dbReference>
<dbReference type="EC" id="2.7.13.3" evidence="3"/>
<dbReference type="InterPro" id="IPR035965">
    <property type="entry name" value="PAS-like_dom_sf"/>
</dbReference>
<dbReference type="Gene3D" id="6.10.340.10">
    <property type="match status" value="1"/>
</dbReference>
<keyword evidence="8" id="KW-0812">Transmembrane</keyword>
<comment type="caution">
    <text evidence="12">The sequence shown here is derived from an EMBL/GenBank/DDBJ whole genome shotgun (WGS) entry which is preliminary data.</text>
</comment>
<feature type="domain" description="HAMP" evidence="11">
    <location>
        <begin position="311"/>
        <end position="364"/>
    </location>
</feature>
<dbReference type="Pfam" id="PF00072">
    <property type="entry name" value="Response_reg"/>
    <property type="match status" value="1"/>
</dbReference>
<dbReference type="PROSITE" id="PS50110">
    <property type="entry name" value="RESPONSE_REGULATORY"/>
    <property type="match status" value="1"/>
</dbReference>
<evidence type="ECO:0000259" key="9">
    <source>
        <dbReference type="PROSITE" id="PS50109"/>
    </source>
</evidence>
<proteinExistence type="predicted"/>
<organism evidence="12 13">
    <name type="scientific">Pseudogemmobacter faecipullorum</name>
    <dbReference type="NCBI Taxonomy" id="2755041"/>
    <lineage>
        <taxon>Bacteria</taxon>
        <taxon>Pseudomonadati</taxon>
        <taxon>Pseudomonadota</taxon>
        <taxon>Alphaproteobacteria</taxon>
        <taxon>Rhodobacterales</taxon>
        <taxon>Paracoccaceae</taxon>
        <taxon>Pseudogemmobacter</taxon>
    </lineage>
</organism>
<feature type="transmembrane region" description="Helical" evidence="8">
    <location>
        <begin position="291"/>
        <end position="310"/>
    </location>
</feature>
<dbReference type="PRINTS" id="PR00344">
    <property type="entry name" value="BCTRLSENSOR"/>
</dbReference>
<evidence type="ECO:0000256" key="1">
    <source>
        <dbReference type="ARBA" id="ARBA00000085"/>
    </source>
</evidence>
<dbReference type="InterPro" id="IPR003594">
    <property type="entry name" value="HATPase_dom"/>
</dbReference>
<dbReference type="Gene3D" id="1.10.287.130">
    <property type="match status" value="1"/>
</dbReference>
<dbReference type="Gene3D" id="3.30.450.20">
    <property type="entry name" value="PAS domain"/>
    <property type="match status" value="1"/>
</dbReference>
<feature type="modified residue" description="4-aspartylphosphate" evidence="7">
    <location>
        <position position="795"/>
    </location>
</feature>
<dbReference type="SUPFAM" id="SSF55874">
    <property type="entry name" value="ATPase domain of HSP90 chaperone/DNA topoisomerase II/histidine kinase"/>
    <property type="match status" value="1"/>
</dbReference>
<dbReference type="CDD" id="cd00130">
    <property type="entry name" value="PAS"/>
    <property type="match status" value="1"/>
</dbReference>
<dbReference type="SMART" id="SM00388">
    <property type="entry name" value="HisKA"/>
    <property type="match status" value="1"/>
</dbReference>
<dbReference type="PROSITE" id="PS50885">
    <property type="entry name" value="HAMP"/>
    <property type="match status" value="1"/>
</dbReference>
<dbReference type="PROSITE" id="PS50109">
    <property type="entry name" value="HIS_KIN"/>
    <property type="match status" value="1"/>
</dbReference>
<accession>A0ABS8CND9</accession>
<comment type="catalytic activity">
    <reaction evidence="1">
        <text>ATP + protein L-histidine = ADP + protein N-phospho-L-histidine.</text>
        <dbReference type="EC" id="2.7.13.3"/>
    </reaction>
</comment>
<dbReference type="InterPro" id="IPR011006">
    <property type="entry name" value="CheY-like_superfamily"/>
</dbReference>
<reference evidence="12 13" key="1">
    <citation type="submission" date="2020-07" db="EMBL/GenBank/DDBJ databases">
        <title>Pseudogemmobacter sp. nov., isolated from poultry manure in Taiwan.</title>
        <authorList>
            <person name="Lin S.-Y."/>
            <person name="Tang Y.-S."/>
            <person name="Young C.-C."/>
        </authorList>
    </citation>
    <scope>NUCLEOTIDE SEQUENCE [LARGE SCALE GENOMIC DNA]</scope>
    <source>
        <strain evidence="12 13">CC-YST710</strain>
    </source>
</reference>
<dbReference type="Proteomes" id="UP001198571">
    <property type="component" value="Unassembled WGS sequence"/>
</dbReference>
<dbReference type="SMART" id="SM00387">
    <property type="entry name" value="HATPase_c"/>
    <property type="match status" value="1"/>
</dbReference>
<sequence>MTAVALPRTVRAKLLIAIATMLTLMLGSGILAISGLNRTGNALYSLSDERLPDILAATRLAHQSTALAALAPFVSSVEVMNQLEAETLRIDGMIRDLGLLVTDLPDSASFAGEAGQRVRDLASGLSQATRQMLEASRNSLELRAEMVELQYGFERQSEAQEALAAAIWAGPRQLFSEAVEIILVARIAEGIWQLDQLEARFGQVRASLAAVEFPPRAEWIPRFLDQQSSLFDLRRAQLKSQQRVRFLLASIHTLSADMGAAVAGIVATTSAAAEAQSQALSATLERTKRNITILGVIALSAAALTALYVLSDLARNLDAVTRAMSRLAAGDRNAAIPGLQRSDELGSLARAASIFKDASFERQRLAEQVIEGNRLVEATFANMSDGISVFDREQRLVSWNPRFLTMTGLAADRIRHGQSFGAIAGAMQAAGVTLHGLDGGQISHPETVDLRSSSAASYEMHHPDGRVIEIRSQPMPEGGFVTVYMDQTDRRRIERQLHQAQRMEAVGQLTGGIAHDFNNFLAAISGNLQMLQDRLYEDPELSPRILRALDATERAASVTERLLAFSRQQALQPELTRVDELMFNLLELLGYRLAPTVEIRADIGPDLPAILVDPGQLENAVLNLLFNARDALPEGGTVTISAALSEGALTLTVADQGIGMSQDVLARIYEPFFTTKNNGRGSGLGLSMVYGFIAQSGGEIAVESRAGAGTRVQIRLPLAGAVPGNAIGGGPVEAPERGNKPGRGQHILLVEDDPLVRETAADMLLSLGYQVRMVPDAAAAREALAQGPFDLLFTDILLPEGQTGLDVAREAATLQPGLPVLFASGYMQIKGAGALHLPEGATLLRKPYRKSDLARAVSASLHRPAEDSAT</sequence>
<comment type="subcellular location">
    <subcellularLocation>
        <location evidence="2">Membrane</location>
    </subcellularLocation>
</comment>
<dbReference type="Pfam" id="PF12860">
    <property type="entry name" value="PAS_7"/>
    <property type="match status" value="1"/>
</dbReference>
<dbReference type="InterPro" id="IPR001789">
    <property type="entry name" value="Sig_transdc_resp-reg_receiver"/>
</dbReference>
<keyword evidence="6" id="KW-0418">Kinase</keyword>
<dbReference type="SMART" id="SM00448">
    <property type="entry name" value="REC"/>
    <property type="match status" value="1"/>
</dbReference>
<keyword evidence="8" id="KW-1133">Transmembrane helix</keyword>
<dbReference type="CDD" id="cd06225">
    <property type="entry name" value="HAMP"/>
    <property type="match status" value="1"/>
</dbReference>
<dbReference type="InterPro" id="IPR000014">
    <property type="entry name" value="PAS"/>
</dbReference>
<evidence type="ECO:0000256" key="5">
    <source>
        <dbReference type="ARBA" id="ARBA00022679"/>
    </source>
</evidence>